<accession>Q32X95</accession>
<dbReference type="GeneID" id="39484084"/>
<accession>A0A1T1RRP6</accession>
<name>Q32X95_XANCG</name>
<dbReference type="Gene3D" id="1.20.5.780">
    <property type="entry name" value="Single helix bin"/>
    <property type="match status" value="1"/>
</dbReference>
<keyword evidence="1" id="KW-0614">Plasmid</keyword>
<geneLocation type="plasmid" evidence="1">
    <name>pXAG81</name>
</geneLocation>
<reference evidence="1" key="2">
    <citation type="journal article" date="2006" name="Plasmid">
        <title>Comparative analysis of three indigenous plasmids from Xanthomonas axonopodis pv. glycines.</title>
        <authorList>
            <person name="Kim J.G."/>
            <person name="Choi S."/>
            <person name="Oh J."/>
            <person name="Moon J.S."/>
            <person name="Hwang I."/>
        </authorList>
    </citation>
    <scope>NUCLEOTIDE SEQUENCE</scope>
    <source>
        <strain evidence="1">8ra</strain>
        <plasmid evidence="1">pXAG81</plasmid>
    </source>
</reference>
<organism evidence="1">
    <name type="scientific">Xanthomonas campestris pv. glycines</name>
    <dbReference type="NCBI Taxonomy" id="473421"/>
    <lineage>
        <taxon>Bacteria</taxon>
        <taxon>Pseudomonadati</taxon>
        <taxon>Pseudomonadota</taxon>
        <taxon>Gammaproteobacteria</taxon>
        <taxon>Lysobacterales</taxon>
        <taxon>Lysobacteraceae</taxon>
        <taxon>Xanthomonas</taxon>
    </lineage>
</organism>
<dbReference type="RefSeq" id="WP_012477458.1">
    <property type="nucleotide sequence ID" value="NC_010876.1"/>
</dbReference>
<dbReference type="AlphaFoldDB" id="Q32X95"/>
<protein>
    <submittedName>
        <fullName evidence="1">Probable MobB</fullName>
    </submittedName>
</protein>
<proteinExistence type="predicted"/>
<sequence length="100" mass="10951">MTFAKGTDNRTERILLRVTPDEKATITERAQQAGRSVSDYLRARGAGQRVHSIADQQTINELRRLGGLFKKAHNDSLGAYSDETAEALRAIVGAIKRIGA</sequence>
<dbReference type="EMBL" id="AY780632">
    <property type="protein sequence ID" value="AAX12226.1"/>
    <property type="molecule type" value="Genomic_DNA"/>
</dbReference>
<dbReference type="Pfam" id="PF21983">
    <property type="entry name" value="NikA-like"/>
    <property type="match status" value="1"/>
</dbReference>
<gene>
    <name evidence="1" type="primary">mobB</name>
</gene>
<evidence type="ECO:0000313" key="1">
    <source>
        <dbReference type="EMBL" id="AAX12226.1"/>
    </source>
</evidence>
<reference evidence="1" key="1">
    <citation type="submission" date="2004-10" db="EMBL/GenBank/DDBJ databases">
        <authorList>
            <person name="Kim J.-G."/>
            <person name="Choi S."/>
            <person name="Hwang I."/>
        </authorList>
    </citation>
    <scope>NUCLEOTIDE SEQUENCE</scope>
    <source>
        <strain evidence="1">8ra</strain>
        <plasmid evidence="1">pXAG81</plasmid>
    </source>
</reference>
<dbReference type="InterPro" id="IPR053842">
    <property type="entry name" value="NikA-like"/>
</dbReference>